<comment type="caution">
    <text evidence="1">The sequence shown here is derived from an EMBL/GenBank/DDBJ whole genome shotgun (WGS) entry which is preliminary data.</text>
</comment>
<protein>
    <submittedName>
        <fullName evidence="1">Uncharacterized protein</fullName>
    </submittedName>
</protein>
<gene>
    <name evidence="1" type="ORF">LCGC14_1603080</name>
</gene>
<organism evidence="1">
    <name type="scientific">marine sediment metagenome</name>
    <dbReference type="NCBI Taxonomy" id="412755"/>
    <lineage>
        <taxon>unclassified sequences</taxon>
        <taxon>metagenomes</taxon>
        <taxon>ecological metagenomes</taxon>
    </lineage>
</organism>
<sequence length="56" mass="6700">MPKGKILHEFTTRGKNGKVLDKKTFFYNIKTKEFEDKNGKAIRRLNEWLQSTKKEK</sequence>
<name>A0A0F9LAM5_9ZZZZ</name>
<proteinExistence type="predicted"/>
<reference evidence="1" key="1">
    <citation type="journal article" date="2015" name="Nature">
        <title>Complex archaea that bridge the gap between prokaryotes and eukaryotes.</title>
        <authorList>
            <person name="Spang A."/>
            <person name="Saw J.H."/>
            <person name="Jorgensen S.L."/>
            <person name="Zaremba-Niedzwiedzka K."/>
            <person name="Martijn J."/>
            <person name="Lind A.E."/>
            <person name="van Eijk R."/>
            <person name="Schleper C."/>
            <person name="Guy L."/>
            <person name="Ettema T.J."/>
        </authorList>
    </citation>
    <scope>NUCLEOTIDE SEQUENCE</scope>
</reference>
<dbReference type="AlphaFoldDB" id="A0A0F9LAM5"/>
<dbReference type="EMBL" id="LAZR01012884">
    <property type="protein sequence ID" value="KKM24635.1"/>
    <property type="molecule type" value="Genomic_DNA"/>
</dbReference>
<accession>A0A0F9LAM5</accession>
<evidence type="ECO:0000313" key="1">
    <source>
        <dbReference type="EMBL" id="KKM24635.1"/>
    </source>
</evidence>